<protein>
    <submittedName>
        <fullName evidence="1">Antirestriction protein domain-containing protein</fullName>
    </submittedName>
</protein>
<reference evidence="1" key="1">
    <citation type="journal article" date="2021" name="Microb. Physiol.">
        <title>Proteogenomic Insights into the Physiology of Marine, Sulfate-Reducing, Filamentous Desulfonema limicola and Desulfonema magnum.</title>
        <authorList>
            <person name="Schnaars V."/>
            <person name="Wohlbrand L."/>
            <person name="Scheve S."/>
            <person name="Hinrichs C."/>
            <person name="Reinhardt R."/>
            <person name="Rabus R."/>
        </authorList>
    </citation>
    <scope>NUCLEOTIDE SEQUENCE</scope>
    <source>
        <strain evidence="1">5ac10</strain>
    </source>
</reference>
<dbReference type="Gene3D" id="1.10.10.1190">
    <property type="entry name" value="Antirestriction protein ArdA, domain 3"/>
    <property type="match status" value="1"/>
</dbReference>
<gene>
    <name evidence="1" type="ORF">dnl_51350</name>
</gene>
<dbReference type="InterPro" id="IPR041893">
    <property type="entry name" value="ArdA_dom3"/>
</dbReference>
<accession>A0A975GJ85</accession>
<dbReference type="RefSeq" id="WP_207688640.1">
    <property type="nucleotide sequence ID" value="NZ_CP061799.1"/>
</dbReference>
<evidence type="ECO:0000313" key="1">
    <source>
        <dbReference type="EMBL" id="QTA82753.1"/>
    </source>
</evidence>
<dbReference type="Gene3D" id="3.10.20.480">
    <property type="entry name" value="Antirestriction protein ArdA, domain 1"/>
    <property type="match status" value="1"/>
</dbReference>
<organism evidence="1 2">
    <name type="scientific">Desulfonema limicola</name>
    <dbReference type="NCBI Taxonomy" id="45656"/>
    <lineage>
        <taxon>Bacteria</taxon>
        <taxon>Pseudomonadati</taxon>
        <taxon>Thermodesulfobacteriota</taxon>
        <taxon>Desulfobacteria</taxon>
        <taxon>Desulfobacterales</taxon>
        <taxon>Desulfococcaceae</taxon>
        <taxon>Desulfonema</taxon>
    </lineage>
</organism>
<dbReference type="KEGG" id="dli:dnl_51350"/>
<proteinExistence type="predicted"/>
<dbReference type="Proteomes" id="UP000663720">
    <property type="component" value="Chromosome"/>
</dbReference>
<keyword evidence="2" id="KW-1185">Reference proteome</keyword>
<sequence>MATNTPKIYVACLSSYNSGILHGEWIDANQDEDDIQNEIQEMLKQSPVPDKEEHAIHDYEGFYEIRISEYEDIETVSKLAQNIEAHGEAYASYISDMNGDVEDDIEKFEEAYRGEYKNKKDFAYQLMHDCYTIPEFLESYIDYESYARDLFICDYSYASSEDRKIFVFMRM</sequence>
<dbReference type="InterPro" id="IPR041895">
    <property type="entry name" value="ArdA_dom1"/>
</dbReference>
<dbReference type="InterPro" id="IPR009899">
    <property type="entry name" value="ArdA"/>
</dbReference>
<dbReference type="AlphaFoldDB" id="A0A975GJ85"/>
<dbReference type="Pfam" id="PF07275">
    <property type="entry name" value="ArdA"/>
    <property type="match status" value="1"/>
</dbReference>
<evidence type="ECO:0000313" key="2">
    <source>
        <dbReference type="Proteomes" id="UP000663720"/>
    </source>
</evidence>
<name>A0A975GJ85_9BACT</name>
<dbReference type="EMBL" id="CP061799">
    <property type="protein sequence ID" value="QTA82753.1"/>
    <property type="molecule type" value="Genomic_DNA"/>
</dbReference>